<organism evidence="15 16">
    <name type="scientific">Sulfidibacter corallicola</name>
    <dbReference type="NCBI Taxonomy" id="2818388"/>
    <lineage>
        <taxon>Bacteria</taxon>
        <taxon>Pseudomonadati</taxon>
        <taxon>Acidobacteriota</taxon>
        <taxon>Holophagae</taxon>
        <taxon>Acanthopleuribacterales</taxon>
        <taxon>Acanthopleuribacteraceae</taxon>
        <taxon>Sulfidibacter</taxon>
    </lineage>
</organism>
<dbReference type="GO" id="GO:0005737">
    <property type="term" value="C:cytoplasm"/>
    <property type="evidence" value="ECO:0007669"/>
    <property type="project" value="UniProtKB-SubCell"/>
</dbReference>
<dbReference type="InterPro" id="IPR042104">
    <property type="entry name" value="PKS_dehydratase_sf"/>
</dbReference>
<dbReference type="Pfam" id="PF21089">
    <property type="entry name" value="PKS_DH_N"/>
    <property type="match status" value="1"/>
</dbReference>
<dbReference type="Pfam" id="PF02801">
    <property type="entry name" value="Ketoacyl-synt_C"/>
    <property type="match status" value="1"/>
</dbReference>
<evidence type="ECO:0000256" key="9">
    <source>
        <dbReference type="ARBA" id="ARBA00022737"/>
    </source>
</evidence>
<dbReference type="PROSITE" id="PS52019">
    <property type="entry name" value="PKS_MFAS_DH"/>
    <property type="match status" value="1"/>
</dbReference>
<keyword evidence="4" id="KW-0596">Phosphopantetheine</keyword>
<name>A0A8A4TV66_SULCO</name>
<proteinExistence type="predicted"/>
<evidence type="ECO:0000256" key="7">
    <source>
        <dbReference type="ARBA" id="ARBA00022598"/>
    </source>
</evidence>
<sequence>MNHLLELIYRKVAEHKLTKTEALGLIEGMRGTASARLHPLIHRNTSDFSGQRFSATFTGHEFFLRDHVVKGQKVMPAVAFLEMARAALACSAGFPEPSRASAIRLRHTVWIRPLIVDQAPKDIHIRLDVEQERIHFQIYAEPEQAGDEPVVYCQGVGSVGESGDPVFPDLQALRTDINHVALNADQCYEAFSKVGIEYGPGQRGIETVYTSDNQVLAKLTLPHSVSSQNDFLLHPSTMDAALQAVIAMNMGATGTHAKPSLPFSLDEFAAIGGCTPAMWAWIRHAKPCKCKECTPQRDVSQTRRGDVKLDIDVFNDQGEVCARFKGLSSRVLEARREAPPTEGLTLLEPVWSPISLQREPIVDQRVLILGGTQTQIAAVRSMYPDAGHFALGTENISAIAARLKGPIDHLVWIAPDRQVSTVTEESVVEAQEIGVLQVFRIIKALFTLNYGVKELTWTLITTQSVAVADTDHLNPTHSGIHGLAGSLAKEYPHWRIRLLDMEADRAWPVEAMFRVSPNDQGDAVARRGEQWYAQQLLPVDDKPASQSPYRTRGVYVVIGGAGGIGAVWSRSVVGLYDARVIWIGRRAESDLGPAQREALSHPNLTYIRADATDKASLQQARDQIKAKHGRIHGVIHSALVLQDRSLAKMEEGPFRRSLAAKVDISVRLAQVFCAEPLDFLVFFSSMNAFAKAAGQSNYAAGCTFKDAFAHRLARECATTVKIMNWGFWGSVGVAADAAHNQRMASVGVGSIEPDEGMATLEKLLQSPLPQMAVFKAVAPRVEEAPEAPQHIESGPSLVEKSRAYFRSFIAEALKIPPNRIDPSKPLENYGLDSILAVQLTNGLSKHFDNLSSTLFFEVPTIDALVEEMMRTQKEALIRRVGFEASTPQPEQVKQSPPAPKTFKRPQRRATATQAPRTTSKDVAIIGLTGRFPQADDLETFWDNLVHGKDCIEEIPKDRWDAAAYNQDEQEPGTSYSKWGGFLSDVDGFDPLFFNISPREAQVMDPKERLFLETVWNLLEGRGYTRQILADRYAKRVGVYVGAMYQQYHAFDADLVTESVVSLSSYGSIANRVSHFFDFQGPSIAIDTMCSSSLTAVKMAYESLLNGECKLAIAGGVNLSIHPKKYIGLSASGMIGSHPQSRSFSDGDGYLPAEAVGAVLLKPLAQAVEDGDAILAVIKSVTANHGGAGTGYSIPNPQAQIQLMRDNFEKAGIDPRTISYLESAVNGSPLGDPIEINALNRFFGEATSDRGFCAIGAVKANIGHAEAASGISQLAKVVLQLQHRQFAPSLDETPRNPKIRLDDSPFYLPPREATAWEQPVLEIDGQMRAIPRRVAISSFGAAGANAHLIVEEYAQPVPENEPGAQGQAHVIPLSANAEDRLPVMCANLLDAIRSDPKPIADIAYTLQLHREAMAYRLAFVVEDMEELVLGLEQVVAQVDHQVPMFRGNTEDFSNNLLSGETGKAVLQSIMAEPNLAKAADFWTHGGHIPWTAFHEGENRRPVALPTYPFAKRRYWIPAVGATSVDEPQQGRATKDWSDWLRRTAGDLLQIDDMPTRKSLDTLGFGSLDGVQLKSAFEREFGVTAPIALFQGAQTIEQITLALEKVAPFEQTFTPSAVADSEILPVIVPNPSERYQPFPLSDIQESYLIGRKLGDKEDAVGCHIYLELEATQPLDLFRLNAAWKRLVQDHDMLRTVILPDGRQQVLEDTPPYEFKVLDLRRKTAEERSASLQKLRNDLSHKVYETDQWPLFDIRISICPQRKTVVHFSIDELLLDWSGIDMLFAQWQAYYREPATQRRQPQVTFRDYMVAVKKFEASQRYQQDLEYWLTKLDGMPGAPQFPRQEPSESRNHRRAKLEASLDQAQWRALKEKAQALKVSPTTLLLCVFTEVLRIWNDGNPFSLIMTYFNRLALHPDLNQVLGPFISTNLFRVDDPGDRDLADIFRDTQTSLWEDLDHGNVSGIRVLRELKKRKKIPNDLSLPVVFTSLLGQEREPQNVGFFADLAYSVTQTPQVYLDHQVHERDGALHFNWDVVKGTFAPGVMDALFSDYCAVLQRLAAHPEQCHDGSWRSAVKQTTAKVPIHLLKAQPDRAFEPFPQTDQQQAYAYGRSKYAGNISSQVYMDFEAEDLDVARLENAWRKVMETHDMLRVVVQADGTQQVLKDPRPYAIRVEDFRGEKPAEVLRQCAAVRHAMMANITPLGAWPYFDIAVSRLDESKCRVHFSIDMIIADGTSINMLAEALFHHYEHPDAPIKKPSISFRDYVMYLQHYRNTEGFRKSTHYWRDKFADIPPGPDLPAFEGVSIKGTERFEGVLEDWFSIKRKAEGLQVSPGMVLLAVYAEVLAAWSDRKPFSLVVPCWKRLALHPELDEVVGDFTAMSWVTADLEAKPFEEKVRGYHEALERDLSHQAVSGLSVLRRVAMKHRNKSLGFPVVFTNLAKPTRLQLPPGLTFGEFLSQTSQVHIDCISLEEGGQLNLHWDVAKGLYPPGMIAEMFRGYQRVLDALTDAGNWRKTNFDAFIGARPSEVGVAVANAMEKVL</sequence>
<evidence type="ECO:0000256" key="2">
    <source>
        <dbReference type="ARBA" id="ARBA00004496"/>
    </source>
</evidence>
<dbReference type="SUPFAM" id="SSF53901">
    <property type="entry name" value="Thiolase-like"/>
    <property type="match status" value="1"/>
</dbReference>
<dbReference type="RefSeq" id="WP_237383522.1">
    <property type="nucleotide sequence ID" value="NZ_CP071793.1"/>
</dbReference>
<evidence type="ECO:0000313" key="16">
    <source>
        <dbReference type="Proteomes" id="UP000663929"/>
    </source>
</evidence>
<dbReference type="SMART" id="SM00825">
    <property type="entry name" value="PKS_KS"/>
    <property type="match status" value="1"/>
</dbReference>
<evidence type="ECO:0000259" key="13">
    <source>
        <dbReference type="PROSITE" id="PS52004"/>
    </source>
</evidence>
<dbReference type="GO" id="GO:0016874">
    <property type="term" value="F:ligase activity"/>
    <property type="evidence" value="ECO:0007669"/>
    <property type="project" value="UniProtKB-KW"/>
</dbReference>
<dbReference type="Pfam" id="PF00109">
    <property type="entry name" value="ketoacyl-synt"/>
    <property type="match status" value="1"/>
</dbReference>
<feature type="region of interest" description="N-terminal hotdog fold" evidence="10">
    <location>
        <begin position="38"/>
        <end position="164"/>
    </location>
</feature>
<evidence type="ECO:0000259" key="12">
    <source>
        <dbReference type="PROSITE" id="PS50075"/>
    </source>
</evidence>
<feature type="region of interest" description="Disordered" evidence="11">
    <location>
        <begin position="884"/>
        <end position="918"/>
    </location>
</feature>
<evidence type="ECO:0000313" key="15">
    <source>
        <dbReference type="EMBL" id="QTD53420.1"/>
    </source>
</evidence>
<dbReference type="InterPro" id="IPR020841">
    <property type="entry name" value="PKS_Beta-ketoAc_synthase_dom"/>
</dbReference>
<dbReference type="InterPro" id="IPR057326">
    <property type="entry name" value="KR_dom"/>
</dbReference>
<dbReference type="Gene3D" id="3.40.47.10">
    <property type="match status" value="1"/>
</dbReference>
<keyword evidence="6" id="KW-0597">Phosphoprotein</keyword>
<dbReference type="PROSITE" id="PS50075">
    <property type="entry name" value="CARRIER"/>
    <property type="match status" value="2"/>
</dbReference>
<keyword evidence="5" id="KW-0963">Cytoplasm</keyword>
<dbReference type="Pfam" id="PF22336">
    <property type="entry name" value="RhiE-like_linker"/>
    <property type="match status" value="1"/>
</dbReference>
<dbReference type="Gene3D" id="3.30.559.30">
    <property type="entry name" value="Nonribosomal peptide synthetase, condensation domain"/>
    <property type="match status" value="2"/>
</dbReference>
<dbReference type="InterPro" id="IPR014030">
    <property type="entry name" value="Ketoacyl_synth_N"/>
</dbReference>
<reference evidence="15" key="1">
    <citation type="submission" date="2021-03" db="EMBL/GenBank/DDBJ databases">
        <title>Acanthopleuribacteraceae sp. M133.</title>
        <authorList>
            <person name="Wang G."/>
        </authorList>
    </citation>
    <scope>NUCLEOTIDE SEQUENCE</scope>
    <source>
        <strain evidence="15">M133</strain>
    </source>
</reference>
<dbReference type="InterPro" id="IPR023213">
    <property type="entry name" value="CAT-like_dom_sf"/>
</dbReference>
<evidence type="ECO:0000256" key="3">
    <source>
        <dbReference type="ARBA" id="ARBA00004792"/>
    </source>
</evidence>
<dbReference type="GO" id="GO:0006633">
    <property type="term" value="P:fatty acid biosynthetic process"/>
    <property type="evidence" value="ECO:0007669"/>
    <property type="project" value="TreeGrafter"/>
</dbReference>
<dbReference type="Gene3D" id="1.10.1240.100">
    <property type="match status" value="1"/>
</dbReference>
<feature type="active site" description="Proton donor; for dehydratase activity" evidence="10">
    <location>
        <position position="239"/>
    </location>
</feature>
<evidence type="ECO:0000256" key="10">
    <source>
        <dbReference type="PROSITE-ProRule" id="PRU01363"/>
    </source>
</evidence>
<keyword evidence="9" id="KW-0677">Repeat</keyword>
<dbReference type="Gene3D" id="1.10.1200.10">
    <property type="entry name" value="ACP-like"/>
    <property type="match status" value="2"/>
</dbReference>
<evidence type="ECO:0000256" key="4">
    <source>
        <dbReference type="ARBA" id="ARBA00022450"/>
    </source>
</evidence>
<dbReference type="GO" id="GO:0004312">
    <property type="term" value="F:fatty acid synthase activity"/>
    <property type="evidence" value="ECO:0007669"/>
    <property type="project" value="TreeGrafter"/>
</dbReference>
<evidence type="ECO:0000256" key="6">
    <source>
        <dbReference type="ARBA" id="ARBA00022553"/>
    </source>
</evidence>
<feature type="domain" description="Carrier" evidence="12">
    <location>
        <begin position="799"/>
        <end position="872"/>
    </location>
</feature>
<feature type="compositionally biased region" description="Polar residues" evidence="11">
    <location>
        <begin position="885"/>
        <end position="894"/>
    </location>
</feature>
<dbReference type="InterPro" id="IPR020807">
    <property type="entry name" value="PKS_DH"/>
</dbReference>
<dbReference type="Pfam" id="PF00668">
    <property type="entry name" value="Condensation"/>
    <property type="match status" value="2"/>
</dbReference>
<feature type="domain" description="Ketosynthase family 3 (KS3)" evidence="13">
    <location>
        <begin position="919"/>
        <end position="1351"/>
    </location>
</feature>
<dbReference type="SUPFAM" id="SSF47336">
    <property type="entry name" value="ACP-like"/>
    <property type="match status" value="2"/>
</dbReference>
<feature type="domain" description="Carrier" evidence="12">
    <location>
        <begin position="1530"/>
        <end position="1605"/>
    </location>
</feature>
<dbReference type="InterPro" id="IPR057737">
    <property type="entry name" value="Condensation_MtbB-like"/>
</dbReference>
<dbReference type="CDD" id="cd08953">
    <property type="entry name" value="KR_2_SDR_x"/>
    <property type="match status" value="1"/>
</dbReference>
<dbReference type="InterPro" id="IPR001242">
    <property type="entry name" value="Condensation_dom"/>
</dbReference>
<dbReference type="PANTHER" id="PTHR43775:SF37">
    <property type="entry name" value="SI:DKEY-61P9.11"/>
    <property type="match status" value="1"/>
</dbReference>
<feature type="region of interest" description="C-terminal hotdog fold" evidence="10">
    <location>
        <begin position="178"/>
        <end position="338"/>
    </location>
</feature>
<comment type="cofactor">
    <cofactor evidence="1">
        <name>pantetheine 4'-phosphate</name>
        <dbReference type="ChEBI" id="CHEBI:47942"/>
    </cofactor>
</comment>
<dbReference type="Gene3D" id="3.30.559.10">
    <property type="entry name" value="Chloramphenicol acetyltransferase-like domain"/>
    <property type="match status" value="2"/>
</dbReference>
<dbReference type="InterPro" id="IPR050091">
    <property type="entry name" value="PKS_NRPS_Biosynth_Enz"/>
</dbReference>
<dbReference type="InterPro" id="IPR036291">
    <property type="entry name" value="NAD(P)-bd_dom_sf"/>
</dbReference>
<dbReference type="InterPro" id="IPR016039">
    <property type="entry name" value="Thiolase-like"/>
</dbReference>
<comment type="subcellular location">
    <subcellularLocation>
        <location evidence="2">Cytoplasm</location>
    </subcellularLocation>
</comment>
<dbReference type="SMART" id="SM00823">
    <property type="entry name" value="PKS_PP"/>
    <property type="match status" value="2"/>
</dbReference>
<keyword evidence="16" id="KW-1185">Reference proteome</keyword>
<accession>A0A8A4TV66</accession>
<dbReference type="InterPro" id="IPR049551">
    <property type="entry name" value="PKS_DH_C"/>
</dbReference>
<dbReference type="Gene3D" id="3.10.129.110">
    <property type="entry name" value="Polyketide synthase dehydratase"/>
    <property type="match status" value="1"/>
</dbReference>
<feature type="compositionally biased region" description="Low complexity" evidence="11">
    <location>
        <begin position="908"/>
        <end position="917"/>
    </location>
</feature>
<dbReference type="GO" id="GO:0005886">
    <property type="term" value="C:plasma membrane"/>
    <property type="evidence" value="ECO:0007669"/>
    <property type="project" value="TreeGrafter"/>
</dbReference>
<keyword evidence="7" id="KW-0436">Ligase</keyword>
<evidence type="ECO:0000256" key="8">
    <source>
        <dbReference type="ARBA" id="ARBA00022679"/>
    </source>
</evidence>
<dbReference type="EMBL" id="CP071793">
    <property type="protein sequence ID" value="QTD53420.1"/>
    <property type="molecule type" value="Genomic_DNA"/>
</dbReference>
<dbReference type="SMART" id="SM00826">
    <property type="entry name" value="PKS_DH"/>
    <property type="match status" value="1"/>
</dbReference>
<dbReference type="CDD" id="cd00833">
    <property type="entry name" value="PKS"/>
    <property type="match status" value="1"/>
</dbReference>
<dbReference type="SUPFAM" id="SSF52777">
    <property type="entry name" value="CoA-dependent acyltransferases"/>
    <property type="match status" value="4"/>
</dbReference>
<dbReference type="Gene3D" id="3.40.50.720">
    <property type="entry name" value="NAD(P)-binding Rossmann-like Domain"/>
    <property type="match status" value="1"/>
</dbReference>
<dbReference type="FunFam" id="3.30.559.10:FF:000023">
    <property type="entry name" value="Non-ribosomal peptide synthetase"/>
    <property type="match status" value="2"/>
</dbReference>
<evidence type="ECO:0000256" key="1">
    <source>
        <dbReference type="ARBA" id="ARBA00001957"/>
    </source>
</evidence>
<dbReference type="KEGG" id="scor:J3U87_13275"/>
<comment type="pathway">
    <text evidence="3">Antibiotic biosynthesis.</text>
</comment>
<dbReference type="InterPro" id="IPR049552">
    <property type="entry name" value="PKS_DH_N"/>
</dbReference>
<dbReference type="FunFam" id="3.30.559.30:FF:000006">
    <property type="entry name" value="Yersiniabactin polyketide/non-ribosomal peptide synthetase"/>
    <property type="match status" value="1"/>
</dbReference>
<feature type="active site" description="Proton acceptor; for dehydratase activity" evidence="10">
    <location>
        <position position="67"/>
    </location>
</feature>
<dbReference type="GO" id="GO:0071770">
    <property type="term" value="P:DIM/DIP cell wall layer assembly"/>
    <property type="evidence" value="ECO:0007669"/>
    <property type="project" value="TreeGrafter"/>
</dbReference>
<dbReference type="GO" id="GO:0031177">
    <property type="term" value="F:phosphopantetheine binding"/>
    <property type="evidence" value="ECO:0007669"/>
    <property type="project" value="InterPro"/>
</dbReference>
<evidence type="ECO:0000256" key="11">
    <source>
        <dbReference type="SAM" id="MobiDB-lite"/>
    </source>
</evidence>
<dbReference type="InterPro" id="IPR020806">
    <property type="entry name" value="PKS_PP-bd"/>
</dbReference>
<dbReference type="InterPro" id="IPR013968">
    <property type="entry name" value="PKS_KR"/>
</dbReference>
<dbReference type="SMART" id="SM00822">
    <property type="entry name" value="PKS_KR"/>
    <property type="match status" value="1"/>
</dbReference>
<dbReference type="InterPro" id="IPR049900">
    <property type="entry name" value="PKS_mFAS_DH"/>
</dbReference>
<dbReference type="Pfam" id="PF00550">
    <property type="entry name" value="PP-binding"/>
    <property type="match status" value="2"/>
</dbReference>
<evidence type="ECO:0000256" key="5">
    <source>
        <dbReference type="ARBA" id="ARBA00022490"/>
    </source>
</evidence>
<evidence type="ECO:0000259" key="14">
    <source>
        <dbReference type="PROSITE" id="PS52019"/>
    </source>
</evidence>
<dbReference type="PROSITE" id="PS52004">
    <property type="entry name" value="KS3_2"/>
    <property type="match status" value="1"/>
</dbReference>
<dbReference type="InterPro" id="IPR009081">
    <property type="entry name" value="PP-bd_ACP"/>
</dbReference>
<dbReference type="PANTHER" id="PTHR43775">
    <property type="entry name" value="FATTY ACID SYNTHASE"/>
    <property type="match status" value="1"/>
</dbReference>
<dbReference type="Proteomes" id="UP000663929">
    <property type="component" value="Chromosome"/>
</dbReference>
<dbReference type="Pfam" id="PF08659">
    <property type="entry name" value="KR"/>
    <property type="match status" value="1"/>
</dbReference>
<keyword evidence="8" id="KW-0808">Transferase</keyword>
<dbReference type="CDD" id="cd19535">
    <property type="entry name" value="Cyc_NRPS"/>
    <property type="match status" value="2"/>
</dbReference>
<dbReference type="InterPro" id="IPR054514">
    <property type="entry name" value="RhiE-like_linker"/>
</dbReference>
<protein>
    <submittedName>
        <fullName evidence="15">SDR family NAD(P)-dependent oxidoreductase</fullName>
    </submittedName>
</protein>
<dbReference type="InterPro" id="IPR014031">
    <property type="entry name" value="Ketoacyl_synth_C"/>
</dbReference>
<dbReference type="SUPFAM" id="SSF51735">
    <property type="entry name" value="NAD(P)-binding Rossmann-fold domains"/>
    <property type="match status" value="2"/>
</dbReference>
<dbReference type="Pfam" id="PF14765">
    <property type="entry name" value="PS-DH"/>
    <property type="match status" value="1"/>
</dbReference>
<dbReference type="InterPro" id="IPR036736">
    <property type="entry name" value="ACP-like_sf"/>
</dbReference>
<gene>
    <name evidence="15" type="ORF">J3U87_13275</name>
</gene>
<feature type="domain" description="PKS/mFAS DH" evidence="14">
    <location>
        <begin position="38"/>
        <end position="338"/>
    </location>
</feature>